<dbReference type="InterPro" id="IPR011990">
    <property type="entry name" value="TPR-like_helical_dom_sf"/>
</dbReference>
<evidence type="ECO:0000313" key="1">
    <source>
        <dbReference type="EMBL" id="GAG13220.1"/>
    </source>
</evidence>
<sequence length="265" mass="28998">VIVGVTAPDLRGNTPKAVKRFVKQQGSNMIYTVALDKDEATTRAYMASHGAVGIPWAFVVGRDGRIAWIGSPLDLALDEVLPKIIAGTYDVEAAKVRADVDRRFDLVFRTLQMGQTSFAREELIGILKVDPANELALDLLIHIYVKEERDTQGLRSWVRSHIASHHGNVAAMSRLANALCNIGDLATRMPDLALEAASIAYEASDRDDPEAIAAYACALYQIGRLDEAVSLQNEAVKGADAAKRAALQDVLDYYNRCKELRTTTD</sequence>
<evidence type="ECO:0008006" key="2">
    <source>
        <dbReference type="Google" id="ProtNLM"/>
    </source>
</evidence>
<dbReference type="Pfam" id="PF13429">
    <property type="entry name" value="TPR_15"/>
    <property type="match status" value="1"/>
</dbReference>
<reference evidence="1" key="1">
    <citation type="journal article" date="2014" name="Front. Microbiol.">
        <title>High frequency of phylogenetically diverse reductive dehalogenase-homologous genes in deep subseafloor sedimentary metagenomes.</title>
        <authorList>
            <person name="Kawai M."/>
            <person name="Futagami T."/>
            <person name="Toyoda A."/>
            <person name="Takaki Y."/>
            <person name="Nishi S."/>
            <person name="Hori S."/>
            <person name="Arai W."/>
            <person name="Tsubouchi T."/>
            <person name="Morono Y."/>
            <person name="Uchiyama I."/>
            <person name="Ito T."/>
            <person name="Fujiyama A."/>
            <person name="Inagaki F."/>
            <person name="Takami H."/>
        </authorList>
    </citation>
    <scope>NUCLEOTIDE SEQUENCE</scope>
    <source>
        <strain evidence="1">Expedition CK06-06</strain>
    </source>
</reference>
<dbReference type="AlphaFoldDB" id="X0V537"/>
<dbReference type="Gene3D" id="1.25.40.10">
    <property type="entry name" value="Tetratricopeptide repeat domain"/>
    <property type="match status" value="1"/>
</dbReference>
<dbReference type="InterPro" id="IPR036249">
    <property type="entry name" value="Thioredoxin-like_sf"/>
</dbReference>
<accession>X0V537</accession>
<proteinExistence type="predicted"/>
<gene>
    <name evidence="1" type="ORF">S01H1_39544</name>
</gene>
<dbReference type="EMBL" id="BARS01024968">
    <property type="protein sequence ID" value="GAG13220.1"/>
    <property type="molecule type" value="Genomic_DNA"/>
</dbReference>
<name>X0V537_9ZZZZ</name>
<organism evidence="1">
    <name type="scientific">marine sediment metagenome</name>
    <dbReference type="NCBI Taxonomy" id="412755"/>
    <lineage>
        <taxon>unclassified sequences</taxon>
        <taxon>metagenomes</taxon>
        <taxon>ecological metagenomes</taxon>
    </lineage>
</organism>
<feature type="non-terminal residue" evidence="1">
    <location>
        <position position="1"/>
    </location>
</feature>
<dbReference type="Gene3D" id="3.40.30.10">
    <property type="entry name" value="Glutaredoxin"/>
    <property type="match status" value="1"/>
</dbReference>
<dbReference type="SUPFAM" id="SSF52833">
    <property type="entry name" value="Thioredoxin-like"/>
    <property type="match status" value="1"/>
</dbReference>
<dbReference type="SUPFAM" id="SSF48452">
    <property type="entry name" value="TPR-like"/>
    <property type="match status" value="1"/>
</dbReference>
<comment type="caution">
    <text evidence="1">The sequence shown here is derived from an EMBL/GenBank/DDBJ whole genome shotgun (WGS) entry which is preliminary data.</text>
</comment>
<protein>
    <recommendedName>
        <fullName evidence="2">Redoxin domain-containing protein</fullName>
    </recommendedName>
</protein>